<protein>
    <submittedName>
        <fullName evidence="1">Methyltransferase type 11</fullName>
    </submittedName>
</protein>
<keyword evidence="1" id="KW-0489">Methyltransferase</keyword>
<comment type="caution">
    <text evidence="1">The sequence shown here is derived from an EMBL/GenBank/DDBJ whole genome shotgun (WGS) entry which is preliminary data.</text>
</comment>
<dbReference type="Proteomes" id="UP000799755">
    <property type="component" value="Unassembled WGS sequence"/>
</dbReference>
<dbReference type="EMBL" id="MU003556">
    <property type="protein sequence ID" value="KAF2462967.1"/>
    <property type="molecule type" value="Genomic_DNA"/>
</dbReference>
<accession>A0ACB6QA22</accession>
<name>A0ACB6QA22_9PLEO</name>
<evidence type="ECO:0000313" key="1">
    <source>
        <dbReference type="EMBL" id="KAF2462967.1"/>
    </source>
</evidence>
<organism evidence="1 2">
    <name type="scientific">Lindgomyces ingoldianus</name>
    <dbReference type="NCBI Taxonomy" id="673940"/>
    <lineage>
        <taxon>Eukaryota</taxon>
        <taxon>Fungi</taxon>
        <taxon>Dikarya</taxon>
        <taxon>Ascomycota</taxon>
        <taxon>Pezizomycotina</taxon>
        <taxon>Dothideomycetes</taxon>
        <taxon>Pleosporomycetidae</taxon>
        <taxon>Pleosporales</taxon>
        <taxon>Lindgomycetaceae</taxon>
        <taxon>Lindgomyces</taxon>
    </lineage>
</organism>
<evidence type="ECO:0000313" key="2">
    <source>
        <dbReference type="Proteomes" id="UP000799755"/>
    </source>
</evidence>
<proteinExistence type="predicted"/>
<keyword evidence="2" id="KW-1185">Reference proteome</keyword>
<gene>
    <name evidence="1" type="ORF">BDR25DRAFT_308046</name>
</gene>
<sequence length="284" mass="31152">MSAHQKSTYAQGHHPCVTAAHALRSAEVEGAFVLPHLSPKSCILDVGCGPGSISASFAKYVPEGTVTGIDLTEEVLSQARSYLSKLSPTPPNVTFELGNIVDGLKYPSDTFDVVFTSQVLIHIPEPVKAMREMKRVCKPGGFIACRESDLPFHWHPYLPGLQLWDKYLYNLTIVKTDRQHPMSAPHELGHRAGCLLPAWAREAGCDPEKMVKGAATTVYATMEERRRFSEGLSGRIENAGMGGKFRGLGASEEEVGAMVRDLKAWAEEVDGWFGILQVQVICWV</sequence>
<reference evidence="1" key="1">
    <citation type="journal article" date="2020" name="Stud. Mycol.">
        <title>101 Dothideomycetes genomes: a test case for predicting lifestyles and emergence of pathogens.</title>
        <authorList>
            <person name="Haridas S."/>
            <person name="Albert R."/>
            <person name="Binder M."/>
            <person name="Bloem J."/>
            <person name="Labutti K."/>
            <person name="Salamov A."/>
            <person name="Andreopoulos B."/>
            <person name="Baker S."/>
            <person name="Barry K."/>
            <person name="Bills G."/>
            <person name="Bluhm B."/>
            <person name="Cannon C."/>
            <person name="Castanera R."/>
            <person name="Culley D."/>
            <person name="Daum C."/>
            <person name="Ezra D."/>
            <person name="Gonzalez J."/>
            <person name="Henrissat B."/>
            <person name="Kuo A."/>
            <person name="Liang C."/>
            <person name="Lipzen A."/>
            <person name="Lutzoni F."/>
            <person name="Magnuson J."/>
            <person name="Mondo S."/>
            <person name="Nolan M."/>
            <person name="Ohm R."/>
            <person name="Pangilinan J."/>
            <person name="Park H.-J."/>
            <person name="Ramirez L."/>
            <person name="Alfaro M."/>
            <person name="Sun H."/>
            <person name="Tritt A."/>
            <person name="Yoshinaga Y."/>
            <person name="Zwiers L.-H."/>
            <person name="Turgeon B."/>
            <person name="Goodwin S."/>
            <person name="Spatafora J."/>
            <person name="Crous P."/>
            <person name="Grigoriev I."/>
        </authorList>
    </citation>
    <scope>NUCLEOTIDE SEQUENCE</scope>
    <source>
        <strain evidence="1">ATCC 200398</strain>
    </source>
</reference>
<keyword evidence="1" id="KW-0808">Transferase</keyword>